<accession>A0A0D7BXP8</accession>
<dbReference type="Pfam" id="PF08647">
    <property type="entry name" value="BRE1"/>
    <property type="match status" value="1"/>
</dbReference>
<dbReference type="EC" id="2.3.2.27" evidence="15"/>
<comment type="subcellular location">
    <subcellularLocation>
        <location evidence="2 15">Nucleus</location>
    </subcellularLocation>
</comment>
<dbReference type="InterPro" id="IPR017907">
    <property type="entry name" value="Znf_RING_CS"/>
</dbReference>
<dbReference type="InterPro" id="IPR013083">
    <property type="entry name" value="Znf_RING/FYVE/PHD"/>
</dbReference>
<feature type="region of interest" description="Disordered" evidence="17">
    <location>
        <begin position="1"/>
        <end position="39"/>
    </location>
</feature>
<evidence type="ECO:0000256" key="11">
    <source>
        <dbReference type="ARBA" id="ARBA00023054"/>
    </source>
</evidence>
<evidence type="ECO:0000256" key="16">
    <source>
        <dbReference type="SAM" id="Coils"/>
    </source>
</evidence>
<evidence type="ECO:0000256" key="15">
    <source>
        <dbReference type="RuleBase" id="RU365038"/>
    </source>
</evidence>
<dbReference type="AlphaFoldDB" id="A0A0D7BXP8"/>
<dbReference type="Gene3D" id="3.30.40.10">
    <property type="entry name" value="Zinc/RING finger domain, C3HC4 (zinc finger)"/>
    <property type="match status" value="1"/>
</dbReference>
<evidence type="ECO:0000256" key="4">
    <source>
        <dbReference type="ARBA" id="ARBA00005555"/>
    </source>
</evidence>
<dbReference type="GO" id="GO:0005634">
    <property type="term" value="C:nucleus"/>
    <property type="evidence" value="ECO:0007669"/>
    <property type="project" value="UniProtKB-SubCell"/>
</dbReference>
<dbReference type="GO" id="GO:0016567">
    <property type="term" value="P:protein ubiquitination"/>
    <property type="evidence" value="ECO:0007669"/>
    <property type="project" value="UniProtKB-UniRule"/>
</dbReference>
<evidence type="ECO:0000256" key="12">
    <source>
        <dbReference type="ARBA" id="ARBA00023242"/>
    </source>
</evidence>
<dbReference type="Pfam" id="PF00097">
    <property type="entry name" value="zf-C3HC4"/>
    <property type="match status" value="1"/>
</dbReference>
<evidence type="ECO:0000256" key="9">
    <source>
        <dbReference type="ARBA" id="ARBA00022833"/>
    </source>
</evidence>
<protein>
    <recommendedName>
        <fullName evidence="15">E3 ubiquitin protein ligase</fullName>
        <ecNumber evidence="15">2.3.2.27</ecNumber>
    </recommendedName>
</protein>
<dbReference type="PROSITE" id="PS50089">
    <property type="entry name" value="ZF_RING_2"/>
    <property type="match status" value="1"/>
</dbReference>
<comment type="similarity">
    <text evidence="4 15">Belongs to the BRE1 family.</text>
</comment>
<evidence type="ECO:0000259" key="18">
    <source>
        <dbReference type="PROSITE" id="PS50089"/>
    </source>
</evidence>
<evidence type="ECO:0000256" key="8">
    <source>
        <dbReference type="ARBA" id="ARBA00022786"/>
    </source>
</evidence>
<dbReference type="UniPathway" id="UPA00143"/>
<evidence type="ECO:0000256" key="6">
    <source>
        <dbReference type="ARBA" id="ARBA00022723"/>
    </source>
</evidence>
<proteinExistence type="inferred from homology"/>
<evidence type="ECO:0000313" key="20">
    <source>
        <dbReference type="Proteomes" id="UP000054007"/>
    </source>
</evidence>
<dbReference type="PROSITE" id="PS00518">
    <property type="entry name" value="ZF_RING_1"/>
    <property type="match status" value="1"/>
</dbReference>
<name>A0A0D7BXP8_9AGAR</name>
<dbReference type="InterPro" id="IPR013956">
    <property type="entry name" value="E3_ubiquit_lig_Bre1"/>
</dbReference>
<feature type="coiled-coil region" evidence="16">
    <location>
        <begin position="516"/>
        <end position="728"/>
    </location>
</feature>
<evidence type="ECO:0000313" key="19">
    <source>
        <dbReference type="EMBL" id="KIY74431.1"/>
    </source>
</evidence>
<evidence type="ECO:0000256" key="7">
    <source>
        <dbReference type="ARBA" id="ARBA00022771"/>
    </source>
</evidence>
<feature type="region of interest" description="Disordered" evidence="17">
    <location>
        <begin position="235"/>
        <end position="261"/>
    </location>
</feature>
<keyword evidence="8 15" id="KW-0833">Ubl conjugation pathway</keyword>
<evidence type="ECO:0000256" key="1">
    <source>
        <dbReference type="ARBA" id="ARBA00000900"/>
    </source>
</evidence>
<feature type="coiled-coil region" evidence="16">
    <location>
        <begin position="454"/>
        <end position="488"/>
    </location>
</feature>
<dbReference type="GO" id="GO:0008270">
    <property type="term" value="F:zinc ion binding"/>
    <property type="evidence" value="ECO:0007669"/>
    <property type="project" value="UniProtKB-KW"/>
</dbReference>
<feature type="domain" description="RING-type" evidence="18">
    <location>
        <begin position="750"/>
        <end position="789"/>
    </location>
</feature>
<keyword evidence="6 15" id="KW-0479">Metal-binding</keyword>
<keyword evidence="20" id="KW-1185">Reference proteome</keyword>
<dbReference type="CDD" id="cd16499">
    <property type="entry name" value="RING-HC_Bre1-like"/>
    <property type="match status" value="1"/>
</dbReference>
<evidence type="ECO:0000256" key="17">
    <source>
        <dbReference type="SAM" id="MobiDB-lite"/>
    </source>
</evidence>
<feature type="coiled-coil region" evidence="16">
    <location>
        <begin position="170"/>
        <end position="218"/>
    </location>
</feature>
<dbReference type="Pfam" id="PF26095">
    <property type="entry name" value="CC_Bre1"/>
    <property type="match status" value="1"/>
</dbReference>
<sequence>MASRKRSHDEDNGPATAKRRNVSTTNGSPAINGDSDQDEPVVDENLELFRKEAIYRKMKHYSRELGRSQNRVEQLELRKNTCEAGLAAISACWSQLIDAMKLLTKSDDQVQDERVHEAFNVSAYIRENPPESLSVILDKRKNATQALITRFIQLGGANRTLLNDSSFLKLQSTTTECAALRSQVDNLESQLQESKELCESLQADLSAAENRCLRLTSKTVTAIEGVSSKSLAVSGDALPAEPSSNAPPPSASAHINGDAPDGQDWAHIAGLRQQSLDSATVEIKRLKQQLAEKERDALFPPAKVVQEQPSYLMVLEKISHLNHTITEMEHQVLQNQEKAHQADEARRALETQIPTEYAQQIQDLKTALARRDADIARIRESRDQQLAELNERRQKDSVKNKSILEVKQLSDSRADFISVLQDRLRLCKSQLASAAGNEDLMKYFLSDQTDASYVEDLKSRLETTQRQLTAYQETVSSYDDNNRDLAEEHRITLEKLAEVQATLSKYQAVYGTSSLSSDASALAEELQRKNDEINRLRLDRKQRQEAETSLYNEIDKVSAAWEELERQVSDKVSDLEEMEDKLSKCNLDRAKAENKWYQAMREKEASDAEQKSIQRLMEKQDRLIQRLKEDEANLKKQLVNLEQEHDGWERMIQDLKAKLQDSDNSFRNANELSRKDRAIKELVTKEQNKLLASYTELEAAEKQAKLAAAEAEHEVQRLQARLKVARASVRETKPSEVEAQLDDAMALLKCSTCKQAMRNTMLTKCSHTFCKQCIDTRISTRQRKCPSCNLPFTGGEVLSLYFQ</sequence>
<evidence type="ECO:0000256" key="14">
    <source>
        <dbReference type="PROSITE-ProRule" id="PRU00175"/>
    </source>
</evidence>
<reference evidence="19 20" key="1">
    <citation type="journal article" date="2015" name="Fungal Genet. Biol.">
        <title>Evolution of novel wood decay mechanisms in Agaricales revealed by the genome sequences of Fistulina hepatica and Cylindrobasidium torrendii.</title>
        <authorList>
            <person name="Floudas D."/>
            <person name="Held B.W."/>
            <person name="Riley R."/>
            <person name="Nagy L.G."/>
            <person name="Koehler G."/>
            <person name="Ransdell A.S."/>
            <person name="Younus H."/>
            <person name="Chow J."/>
            <person name="Chiniquy J."/>
            <person name="Lipzen A."/>
            <person name="Tritt A."/>
            <person name="Sun H."/>
            <person name="Haridas S."/>
            <person name="LaButti K."/>
            <person name="Ohm R.A."/>
            <person name="Kues U."/>
            <person name="Blanchette R.A."/>
            <person name="Grigoriev I.V."/>
            <person name="Minto R.E."/>
            <person name="Hibbett D.S."/>
        </authorList>
    </citation>
    <scope>NUCLEOTIDE SEQUENCE [LARGE SCALE GENOMIC DNA]</scope>
    <source>
        <strain evidence="19 20">FP15055 ss-10</strain>
    </source>
</reference>
<keyword evidence="11 15" id="KW-0175">Coiled coil</keyword>
<keyword evidence="5 15" id="KW-0808">Transferase</keyword>
<comment type="function">
    <text evidence="13">E3 ubiquitin-protein ligase that mediates monoubiquitination of histone H2B to form H2BK123ub1. H2BK123ub1 gives a specific tag for epigenetic transcriptional activation and is also a prerequisite for H3K4me and H3K79me formation.</text>
</comment>
<dbReference type="SMART" id="SM00184">
    <property type="entry name" value="RING"/>
    <property type="match status" value="1"/>
</dbReference>
<dbReference type="PANTHER" id="PTHR23163">
    <property type="entry name" value="RING FINGER PROTEIN-RELATED"/>
    <property type="match status" value="1"/>
</dbReference>
<comment type="catalytic activity">
    <reaction evidence="1 15">
        <text>S-ubiquitinyl-[E2 ubiquitin-conjugating enzyme]-L-cysteine + [acceptor protein]-L-lysine = [E2 ubiquitin-conjugating enzyme]-L-cysteine + N(6)-ubiquitinyl-[acceptor protein]-L-lysine.</text>
        <dbReference type="EC" id="2.3.2.27"/>
    </reaction>
</comment>
<dbReference type="EMBL" id="KN880431">
    <property type="protein sequence ID" value="KIY74431.1"/>
    <property type="molecule type" value="Genomic_DNA"/>
</dbReference>
<keyword evidence="10 15" id="KW-0156">Chromatin regulator</keyword>
<dbReference type="InterPro" id="IPR018957">
    <property type="entry name" value="Znf_C3HC4_RING-type"/>
</dbReference>
<dbReference type="GO" id="GO:0033503">
    <property type="term" value="C:HULC complex"/>
    <property type="evidence" value="ECO:0007669"/>
    <property type="project" value="TreeGrafter"/>
</dbReference>
<dbReference type="STRING" id="1314674.A0A0D7BXP8"/>
<gene>
    <name evidence="19" type="ORF">CYLTODRAFT_484742</name>
</gene>
<evidence type="ECO:0000256" key="3">
    <source>
        <dbReference type="ARBA" id="ARBA00004906"/>
    </source>
</evidence>
<evidence type="ECO:0000256" key="10">
    <source>
        <dbReference type="ARBA" id="ARBA00022853"/>
    </source>
</evidence>
<comment type="pathway">
    <text evidence="3 15">Protein modification; protein ubiquitination.</text>
</comment>
<organism evidence="19 20">
    <name type="scientific">Cylindrobasidium torrendii FP15055 ss-10</name>
    <dbReference type="NCBI Taxonomy" id="1314674"/>
    <lineage>
        <taxon>Eukaryota</taxon>
        <taxon>Fungi</taxon>
        <taxon>Dikarya</taxon>
        <taxon>Basidiomycota</taxon>
        <taxon>Agaricomycotina</taxon>
        <taxon>Agaricomycetes</taxon>
        <taxon>Agaricomycetidae</taxon>
        <taxon>Agaricales</taxon>
        <taxon>Marasmiineae</taxon>
        <taxon>Physalacriaceae</taxon>
        <taxon>Cylindrobasidium</taxon>
    </lineage>
</organism>
<dbReference type="Proteomes" id="UP000054007">
    <property type="component" value="Unassembled WGS sequence"/>
</dbReference>
<keyword evidence="12 15" id="KW-0539">Nucleus</keyword>
<dbReference type="OrthoDB" id="10266039at2759"/>
<dbReference type="PANTHER" id="PTHR23163:SF0">
    <property type="entry name" value="E3 UBIQUITIN-PROTEIN LIGASE BRE1"/>
    <property type="match status" value="1"/>
</dbReference>
<dbReference type="GO" id="GO:0006325">
    <property type="term" value="P:chromatin organization"/>
    <property type="evidence" value="ECO:0007669"/>
    <property type="project" value="UniProtKB-KW"/>
</dbReference>
<keyword evidence="9 15" id="KW-0862">Zinc</keyword>
<keyword evidence="7 14" id="KW-0863">Zinc-finger</keyword>
<evidence type="ECO:0000256" key="5">
    <source>
        <dbReference type="ARBA" id="ARBA00022679"/>
    </source>
</evidence>
<dbReference type="InterPro" id="IPR058643">
    <property type="entry name" value="BRE1-like_CC"/>
</dbReference>
<dbReference type="InterPro" id="IPR001841">
    <property type="entry name" value="Znf_RING"/>
</dbReference>
<evidence type="ECO:0000256" key="13">
    <source>
        <dbReference type="ARBA" id="ARBA00059679"/>
    </source>
</evidence>
<evidence type="ECO:0000256" key="2">
    <source>
        <dbReference type="ARBA" id="ARBA00004123"/>
    </source>
</evidence>
<dbReference type="SUPFAM" id="SSF57850">
    <property type="entry name" value="RING/U-box"/>
    <property type="match status" value="1"/>
</dbReference>
<dbReference type="GO" id="GO:0061630">
    <property type="term" value="F:ubiquitin protein ligase activity"/>
    <property type="evidence" value="ECO:0007669"/>
    <property type="project" value="UniProtKB-EC"/>
</dbReference>